<reference evidence="25" key="2">
    <citation type="journal article" date="2024" name="Plant">
        <title>Genomic evolution and insights into agronomic trait innovations of Sesamum species.</title>
        <authorList>
            <person name="Miao H."/>
            <person name="Wang L."/>
            <person name="Qu L."/>
            <person name="Liu H."/>
            <person name="Sun Y."/>
            <person name="Le M."/>
            <person name="Wang Q."/>
            <person name="Wei S."/>
            <person name="Zheng Y."/>
            <person name="Lin W."/>
            <person name="Duan Y."/>
            <person name="Cao H."/>
            <person name="Xiong S."/>
            <person name="Wang X."/>
            <person name="Wei L."/>
            <person name="Li C."/>
            <person name="Ma Q."/>
            <person name="Ju M."/>
            <person name="Zhao R."/>
            <person name="Li G."/>
            <person name="Mu C."/>
            <person name="Tian Q."/>
            <person name="Mei H."/>
            <person name="Zhang T."/>
            <person name="Gao T."/>
            <person name="Zhang H."/>
        </authorList>
    </citation>
    <scope>NUCLEOTIDE SEQUENCE</scope>
    <source>
        <strain evidence="25">3651</strain>
    </source>
</reference>
<evidence type="ECO:0000256" key="8">
    <source>
        <dbReference type="ARBA" id="ARBA00022614"/>
    </source>
</evidence>
<dbReference type="Pfam" id="PF00560">
    <property type="entry name" value="LRR_1"/>
    <property type="match status" value="5"/>
</dbReference>
<gene>
    <name evidence="25" type="ORF">Salat_1796800</name>
</gene>
<evidence type="ECO:0000256" key="16">
    <source>
        <dbReference type="ARBA" id="ARBA00022989"/>
    </source>
</evidence>
<dbReference type="SMART" id="SM00220">
    <property type="entry name" value="S_TKc"/>
    <property type="match status" value="1"/>
</dbReference>
<keyword evidence="19" id="KW-0325">Glycoprotein</keyword>
<name>A0AAE1Y1Z8_9LAMI</name>
<keyword evidence="18 25" id="KW-0675">Receptor</keyword>
<dbReference type="InterPro" id="IPR017441">
    <property type="entry name" value="Protein_kinase_ATP_BS"/>
</dbReference>
<evidence type="ECO:0000256" key="14">
    <source>
        <dbReference type="ARBA" id="ARBA00022777"/>
    </source>
</evidence>
<keyword evidence="16 23" id="KW-1133">Transmembrane helix</keyword>
<evidence type="ECO:0000256" key="21">
    <source>
        <dbReference type="ARBA" id="ARBA00048679"/>
    </source>
</evidence>
<comment type="catalytic activity">
    <reaction evidence="21">
        <text>L-seryl-[protein] + ATP = O-phospho-L-seryl-[protein] + ADP + H(+)</text>
        <dbReference type="Rhea" id="RHEA:17989"/>
        <dbReference type="Rhea" id="RHEA-COMP:9863"/>
        <dbReference type="Rhea" id="RHEA-COMP:11604"/>
        <dbReference type="ChEBI" id="CHEBI:15378"/>
        <dbReference type="ChEBI" id="CHEBI:29999"/>
        <dbReference type="ChEBI" id="CHEBI:30616"/>
        <dbReference type="ChEBI" id="CHEBI:83421"/>
        <dbReference type="ChEBI" id="CHEBI:456216"/>
        <dbReference type="EC" id="2.7.11.1"/>
    </reaction>
</comment>
<evidence type="ECO:0000256" key="12">
    <source>
        <dbReference type="ARBA" id="ARBA00022737"/>
    </source>
</evidence>
<evidence type="ECO:0000256" key="22">
    <source>
        <dbReference type="PROSITE-ProRule" id="PRU10141"/>
    </source>
</evidence>
<dbReference type="SUPFAM" id="SSF52058">
    <property type="entry name" value="L domain-like"/>
    <property type="match status" value="2"/>
</dbReference>
<keyword evidence="26" id="KW-1185">Reference proteome</keyword>
<dbReference type="Pfam" id="PF08263">
    <property type="entry name" value="LRRNT_2"/>
    <property type="match status" value="1"/>
</dbReference>
<keyword evidence="7" id="KW-0597">Phosphoprotein</keyword>
<dbReference type="PANTHER" id="PTHR27008:SF592">
    <property type="entry name" value="LEUCINE-RICH REPEAT RECEPTOR-LIKE PROTEIN KINASE FAMILY PROTEIN-RELATED"/>
    <property type="match status" value="1"/>
</dbReference>
<keyword evidence="14 25" id="KW-0418">Kinase</keyword>
<keyword evidence="10 23" id="KW-0812">Transmembrane</keyword>
<dbReference type="AlphaFoldDB" id="A0AAE1Y1Z8"/>
<dbReference type="GO" id="GO:0006952">
    <property type="term" value="P:defense response"/>
    <property type="evidence" value="ECO:0007669"/>
    <property type="project" value="UniProtKB-ARBA"/>
</dbReference>
<proteinExistence type="inferred from homology"/>
<keyword evidence="9" id="KW-0808">Transferase</keyword>
<evidence type="ECO:0000256" key="15">
    <source>
        <dbReference type="ARBA" id="ARBA00022840"/>
    </source>
</evidence>
<dbReference type="EC" id="2.7.11.1" evidence="4"/>
<keyword evidence="15 22" id="KW-0067">ATP-binding</keyword>
<keyword evidence="13 22" id="KW-0547">Nucleotide-binding</keyword>
<comment type="caution">
    <text evidence="25">The sequence shown here is derived from an EMBL/GenBank/DDBJ whole genome shotgun (WGS) entry which is preliminary data.</text>
</comment>
<evidence type="ECO:0000256" key="23">
    <source>
        <dbReference type="SAM" id="Phobius"/>
    </source>
</evidence>
<evidence type="ECO:0000256" key="17">
    <source>
        <dbReference type="ARBA" id="ARBA00023136"/>
    </source>
</evidence>
<dbReference type="InterPro" id="IPR013210">
    <property type="entry name" value="LRR_N_plant-typ"/>
</dbReference>
<feature type="transmembrane region" description="Helical" evidence="23">
    <location>
        <begin position="620"/>
        <end position="642"/>
    </location>
</feature>
<evidence type="ECO:0000259" key="24">
    <source>
        <dbReference type="PROSITE" id="PS50011"/>
    </source>
</evidence>
<dbReference type="CDD" id="cd14066">
    <property type="entry name" value="STKc_IRAK"/>
    <property type="match status" value="1"/>
</dbReference>
<evidence type="ECO:0000256" key="1">
    <source>
        <dbReference type="ARBA" id="ARBA00004162"/>
    </source>
</evidence>
<dbReference type="InterPro" id="IPR011009">
    <property type="entry name" value="Kinase-like_dom_sf"/>
</dbReference>
<evidence type="ECO:0000256" key="10">
    <source>
        <dbReference type="ARBA" id="ARBA00022692"/>
    </source>
</evidence>
<evidence type="ECO:0000256" key="6">
    <source>
        <dbReference type="ARBA" id="ARBA00022527"/>
    </source>
</evidence>
<keyword evidence="8" id="KW-0433">Leucine-rich repeat</keyword>
<evidence type="ECO:0000256" key="13">
    <source>
        <dbReference type="ARBA" id="ARBA00022741"/>
    </source>
</evidence>
<dbReference type="Pfam" id="PF13855">
    <property type="entry name" value="LRR_8"/>
    <property type="match status" value="1"/>
</dbReference>
<dbReference type="PROSITE" id="PS50011">
    <property type="entry name" value="PROTEIN_KINASE_DOM"/>
    <property type="match status" value="1"/>
</dbReference>
<dbReference type="Pfam" id="PF07714">
    <property type="entry name" value="PK_Tyr_Ser-Thr"/>
    <property type="match status" value="1"/>
</dbReference>
<dbReference type="Proteomes" id="UP001293254">
    <property type="component" value="Unassembled WGS sequence"/>
</dbReference>
<dbReference type="InterPro" id="IPR000719">
    <property type="entry name" value="Prot_kinase_dom"/>
</dbReference>
<evidence type="ECO:0000256" key="20">
    <source>
        <dbReference type="ARBA" id="ARBA00047899"/>
    </source>
</evidence>
<dbReference type="Gene3D" id="1.10.510.10">
    <property type="entry name" value="Transferase(Phosphotransferase) domain 1"/>
    <property type="match status" value="1"/>
</dbReference>
<dbReference type="PROSITE" id="PS00108">
    <property type="entry name" value="PROTEIN_KINASE_ST"/>
    <property type="match status" value="1"/>
</dbReference>
<sequence>MTDRMALLAFKAALISDPLHVTESWKGSTYFCSWIGITCSLRHPRVVKLDLHSSMLVGSLSPSIGNLSFLREVQLYNNGLTGEIPSDIGKLSRLTILSLENNPFSGEIPRNISRCSNLIKLGLGGNHLVGSVPMEFQSLSNLQLFFLYLNNLTGELPPYLGNITSLVSISVGGNYFVGNIPDTLGHLKNLQYIELGFNNLSGTFPPSFFNISSLTNIDIPENKIHGSLPSDIFVALPRLQRLNVARNQLTGNIPSSVSNATELLLFAININGFSGEVPSFKGSQKLEWLALNRNQLGHGEPGDLNFMSSLLNCTQLQLLHLSENDFEGFLPRFIGNFSNLRRFTVGENRIHGNIPSEIGDIANLETLYLWSNQLTGSIPNSIGKLQNLKILSMPQNILSGKIPSSFGNLTMLTKMYLQANHLQCTIPSALGKCQSLLAVDISHNNLGGSLPVEIFTLSSLTEVLEISSNSLVGSLPSDVRSLEHLVLLNLSNNKLSGAIPDSFGSLISLRELYLANNSFYGNISPSLSSLKSLEVLDLSQNDFTGEIPEFLENFSFLRNLNLSFNDFEGEVPAKGVFRNGSQVSVNHNPRLCGGFPGLELPICPKRKTPKKSRTSHSLKLIILICSLTLVVKLVLLFVFACYQKYKKKLIPSESSDTIFLPTISFQSLYNATDGFSEASLIGSGKFSSVYRGILDQSESVVAVKVLKLQIKGADRSFLAECEALRSIRHRNLVKILTSCSSLDFQGNEFKALVYAYMANGSLEDWLHQDKRLGGPDQGRRQHLTLIQRLNIAIDVASALDYLHHNCGTPLVHRDIKPSNILLDDEFVAHVSDFGLAKFIQEATQSLSSSQNNSCGGIKGTIGYAAPEYGMGRESSTYGDVYSYGILLLELFTGKRPTDDVFTNGLTIHTFAKMAIPERVMEIVDPKLVNDETTDFSQHQIEEHLISVFQVGISCSMEFPGERMETSRIISQLYSTRNALLRI</sequence>
<dbReference type="SMART" id="SM00369">
    <property type="entry name" value="LRR_TYP"/>
    <property type="match status" value="7"/>
</dbReference>
<evidence type="ECO:0000256" key="9">
    <source>
        <dbReference type="ARBA" id="ARBA00022679"/>
    </source>
</evidence>
<feature type="binding site" evidence="22">
    <location>
        <position position="704"/>
    </location>
    <ligand>
        <name>ATP</name>
        <dbReference type="ChEBI" id="CHEBI:30616"/>
    </ligand>
</feature>
<keyword evidence="12" id="KW-0677">Repeat</keyword>
<dbReference type="Gene3D" id="3.30.200.20">
    <property type="entry name" value="Phosphorylase Kinase, domain 1"/>
    <property type="match status" value="1"/>
</dbReference>
<evidence type="ECO:0000256" key="7">
    <source>
        <dbReference type="ARBA" id="ARBA00022553"/>
    </source>
</evidence>
<evidence type="ECO:0000256" key="11">
    <source>
        <dbReference type="ARBA" id="ARBA00022729"/>
    </source>
</evidence>
<dbReference type="Gene3D" id="3.80.10.10">
    <property type="entry name" value="Ribonuclease Inhibitor"/>
    <property type="match status" value="3"/>
</dbReference>
<dbReference type="FunFam" id="3.80.10.10:FF:000095">
    <property type="entry name" value="LRR receptor-like serine/threonine-protein kinase GSO1"/>
    <property type="match status" value="1"/>
</dbReference>
<dbReference type="InterPro" id="IPR008271">
    <property type="entry name" value="Ser/Thr_kinase_AS"/>
</dbReference>
<evidence type="ECO:0000256" key="3">
    <source>
        <dbReference type="ARBA" id="ARBA00008684"/>
    </source>
</evidence>
<reference evidence="25" key="1">
    <citation type="submission" date="2020-06" db="EMBL/GenBank/DDBJ databases">
        <authorList>
            <person name="Li T."/>
            <person name="Hu X."/>
            <person name="Zhang T."/>
            <person name="Song X."/>
            <person name="Zhang H."/>
            <person name="Dai N."/>
            <person name="Sheng W."/>
            <person name="Hou X."/>
            <person name="Wei L."/>
        </authorList>
    </citation>
    <scope>NUCLEOTIDE SEQUENCE</scope>
    <source>
        <strain evidence="25">3651</strain>
        <tissue evidence="25">Leaf</tissue>
    </source>
</reference>
<organism evidence="25 26">
    <name type="scientific">Sesamum alatum</name>
    <dbReference type="NCBI Taxonomy" id="300844"/>
    <lineage>
        <taxon>Eukaryota</taxon>
        <taxon>Viridiplantae</taxon>
        <taxon>Streptophyta</taxon>
        <taxon>Embryophyta</taxon>
        <taxon>Tracheophyta</taxon>
        <taxon>Spermatophyta</taxon>
        <taxon>Magnoliopsida</taxon>
        <taxon>eudicotyledons</taxon>
        <taxon>Gunneridae</taxon>
        <taxon>Pentapetalae</taxon>
        <taxon>asterids</taxon>
        <taxon>lamiids</taxon>
        <taxon>Lamiales</taxon>
        <taxon>Pedaliaceae</taxon>
        <taxon>Sesamum</taxon>
    </lineage>
</organism>
<comment type="similarity">
    <text evidence="3">Belongs to the protein kinase superfamily. Ser/Thr protein kinase family.</text>
</comment>
<dbReference type="InterPro" id="IPR001611">
    <property type="entry name" value="Leu-rich_rpt"/>
</dbReference>
<evidence type="ECO:0000256" key="2">
    <source>
        <dbReference type="ARBA" id="ARBA00004479"/>
    </source>
</evidence>
<protein>
    <recommendedName>
        <fullName evidence="4">non-specific serine/threonine protein kinase</fullName>
        <ecNumber evidence="4">2.7.11.1</ecNumber>
    </recommendedName>
</protein>
<dbReference type="InterPro" id="IPR003591">
    <property type="entry name" value="Leu-rich_rpt_typical-subtyp"/>
</dbReference>
<evidence type="ECO:0000256" key="4">
    <source>
        <dbReference type="ARBA" id="ARBA00012513"/>
    </source>
</evidence>
<evidence type="ECO:0000313" key="26">
    <source>
        <dbReference type="Proteomes" id="UP001293254"/>
    </source>
</evidence>
<dbReference type="Pfam" id="PF23598">
    <property type="entry name" value="LRR_14"/>
    <property type="match status" value="1"/>
</dbReference>
<dbReference type="InterPro" id="IPR032675">
    <property type="entry name" value="LRR_dom_sf"/>
</dbReference>
<feature type="domain" description="Protein kinase" evidence="24">
    <location>
        <begin position="675"/>
        <end position="946"/>
    </location>
</feature>
<dbReference type="FunFam" id="3.80.10.10:FF:000288">
    <property type="entry name" value="LRR receptor-like serine/threonine-protein kinase EFR"/>
    <property type="match status" value="1"/>
</dbReference>
<keyword evidence="17 23" id="KW-0472">Membrane</keyword>
<keyword evidence="5" id="KW-1003">Cell membrane</keyword>
<dbReference type="GO" id="GO:0051707">
    <property type="term" value="P:response to other organism"/>
    <property type="evidence" value="ECO:0007669"/>
    <property type="project" value="UniProtKB-ARBA"/>
</dbReference>
<dbReference type="SUPFAM" id="SSF56112">
    <property type="entry name" value="Protein kinase-like (PK-like)"/>
    <property type="match status" value="1"/>
</dbReference>
<dbReference type="GO" id="GO:0005524">
    <property type="term" value="F:ATP binding"/>
    <property type="evidence" value="ECO:0007669"/>
    <property type="project" value="UniProtKB-UniRule"/>
</dbReference>
<evidence type="ECO:0000256" key="18">
    <source>
        <dbReference type="ARBA" id="ARBA00023170"/>
    </source>
</evidence>
<dbReference type="GO" id="GO:0005886">
    <property type="term" value="C:plasma membrane"/>
    <property type="evidence" value="ECO:0007669"/>
    <property type="project" value="UniProtKB-SubCell"/>
</dbReference>
<comment type="catalytic activity">
    <reaction evidence="20">
        <text>L-threonyl-[protein] + ATP = O-phospho-L-threonyl-[protein] + ADP + H(+)</text>
        <dbReference type="Rhea" id="RHEA:46608"/>
        <dbReference type="Rhea" id="RHEA-COMP:11060"/>
        <dbReference type="Rhea" id="RHEA-COMP:11605"/>
        <dbReference type="ChEBI" id="CHEBI:15378"/>
        <dbReference type="ChEBI" id="CHEBI:30013"/>
        <dbReference type="ChEBI" id="CHEBI:30616"/>
        <dbReference type="ChEBI" id="CHEBI:61977"/>
        <dbReference type="ChEBI" id="CHEBI:456216"/>
        <dbReference type="EC" id="2.7.11.1"/>
    </reaction>
</comment>
<dbReference type="PROSITE" id="PS00107">
    <property type="entry name" value="PROTEIN_KINASE_ATP"/>
    <property type="match status" value="1"/>
</dbReference>
<keyword evidence="6" id="KW-0723">Serine/threonine-protein kinase</keyword>
<dbReference type="GO" id="GO:0004674">
    <property type="term" value="F:protein serine/threonine kinase activity"/>
    <property type="evidence" value="ECO:0007669"/>
    <property type="project" value="UniProtKB-KW"/>
</dbReference>
<evidence type="ECO:0000313" key="25">
    <source>
        <dbReference type="EMBL" id="KAK4422145.1"/>
    </source>
</evidence>
<dbReference type="InterPro" id="IPR055414">
    <property type="entry name" value="LRR_R13L4/SHOC2-like"/>
</dbReference>
<dbReference type="PANTHER" id="PTHR27008">
    <property type="entry name" value="OS04G0122200 PROTEIN"/>
    <property type="match status" value="1"/>
</dbReference>
<keyword evidence="11" id="KW-0732">Signal</keyword>
<dbReference type="FunFam" id="3.30.200.20:FF:000432">
    <property type="entry name" value="LRR receptor-like serine/threonine-protein kinase EFR"/>
    <property type="match status" value="1"/>
</dbReference>
<dbReference type="InterPro" id="IPR051809">
    <property type="entry name" value="Plant_receptor-like_S/T_kinase"/>
</dbReference>
<evidence type="ECO:0000256" key="19">
    <source>
        <dbReference type="ARBA" id="ARBA00023180"/>
    </source>
</evidence>
<accession>A0AAE1Y1Z8</accession>
<dbReference type="EMBL" id="JACGWO010000007">
    <property type="protein sequence ID" value="KAK4422145.1"/>
    <property type="molecule type" value="Genomic_DNA"/>
</dbReference>
<dbReference type="FunFam" id="1.10.510.10:FF:000358">
    <property type="entry name" value="Putative leucine-rich repeat receptor-like serine/threonine-protein kinase"/>
    <property type="match status" value="1"/>
</dbReference>
<dbReference type="InterPro" id="IPR001245">
    <property type="entry name" value="Ser-Thr/Tyr_kinase_cat_dom"/>
</dbReference>
<comment type="subcellular location">
    <subcellularLocation>
        <location evidence="1">Cell membrane</location>
        <topology evidence="1">Single-pass membrane protein</topology>
    </subcellularLocation>
    <subcellularLocation>
        <location evidence="2">Membrane</location>
        <topology evidence="2">Single-pass type I membrane protein</topology>
    </subcellularLocation>
</comment>
<evidence type="ECO:0000256" key="5">
    <source>
        <dbReference type="ARBA" id="ARBA00022475"/>
    </source>
</evidence>